<feature type="transmembrane region" description="Helical" evidence="7">
    <location>
        <begin position="115"/>
        <end position="140"/>
    </location>
</feature>
<dbReference type="AlphaFoldDB" id="A0A9P7YHK9"/>
<feature type="transmembrane region" description="Helical" evidence="7">
    <location>
        <begin position="146"/>
        <end position="168"/>
    </location>
</feature>
<comment type="caution">
    <text evidence="9">The sequence shown here is derived from an EMBL/GenBank/DDBJ whole genome shotgun (WGS) entry which is preliminary data.</text>
</comment>
<keyword evidence="4 7" id="KW-1133">Transmembrane helix</keyword>
<evidence type="ECO:0000256" key="2">
    <source>
        <dbReference type="ARBA" id="ARBA00022448"/>
    </source>
</evidence>
<evidence type="ECO:0000256" key="7">
    <source>
        <dbReference type="SAM" id="Phobius"/>
    </source>
</evidence>
<dbReference type="Gene3D" id="1.20.1720.10">
    <property type="entry name" value="Multidrug resistance protein D"/>
    <property type="match status" value="1"/>
</dbReference>
<feature type="transmembrane region" description="Helical" evidence="7">
    <location>
        <begin position="389"/>
        <end position="408"/>
    </location>
</feature>
<dbReference type="Gene3D" id="1.20.1250.20">
    <property type="entry name" value="MFS general substrate transporter like domains"/>
    <property type="match status" value="1"/>
</dbReference>
<protein>
    <submittedName>
        <fullName evidence="9">Major facilitator superfamily domain-containing protein</fullName>
    </submittedName>
</protein>
<dbReference type="SUPFAM" id="SSF103473">
    <property type="entry name" value="MFS general substrate transporter"/>
    <property type="match status" value="1"/>
</dbReference>
<keyword evidence="3 7" id="KW-0812">Transmembrane</keyword>
<dbReference type="InterPro" id="IPR011701">
    <property type="entry name" value="MFS"/>
</dbReference>
<dbReference type="Proteomes" id="UP000824998">
    <property type="component" value="Unassembled WGS sequence"/>
</dbReference>
<evidence type="ECO:0000259" key="8">
    <source>
        <dbReference type="PROSITE" id="PS50850"/>
    </source>
</evidence>
<keyword evidence="5 7" id="KW-0472">Membrane</keyword>
<dbReference type="PANTHER" id="PTHR23502:SF26">
    <property type="entry name" value="MAJOR FACILITATOR SUPERFAMILY (MFS) PROFILE DOMAIN-CONTAINING PROTEIN"/>
    <property type="match status" value="1"/>
</dbReference>
<dbReference type="GO" id="GO:0005886">
    <property type="term" value="C:plasma membrane"/>
    <property type="evidence" value="ECO:0007669"/>
    <property type="project" value="TreeGrafter"/>
</dbReference>
<feature type="region of interest" description="Disordered" evidence="6">
    <location>
        <begin position="1"/>
        <end position="36"/>
    </location>
</feature>
<evidence type="ECO:0000256" key="4">
    <source>
        <dbReference type="ARBA" id="ARBA00022989"/>
    </source>
</evidence>
<evidence type="ECO:0000256" key="1">
    <source>
        <dbReference type="ARBA" id="ARBA00004141"/>
    </source>
</evidence>
<organism evidence="9 10">
    <name type="scientific">Amylocarpus encephaloides</name>
    <dbReference type="NCBI Taxonomy" id="45428"/>
    <lineage>
        <taxon>Eukaryota</taxon>
        <taxon>Fungi</taxon>
        <taxon>Dikarya</taxon>
        <taxon>Ascomycota</taxon>
        <taxon>Pezizomycotina</taxon>
        <taxon>Leotiomycetes</taxon>
        <taxon>Helotiales</taxon>
        <taxon>Helotiales incertae sedis</taxon>
        <taxon>Amylocarpus</taxon>
    </lineage>
</organism>
<feature type="transmembrane region" description="Helical" evidence="7">
    <location>
        <begin position="504"/>
        <end position="530"/>
    </location>
</feature>
<feature type="transmembrane region" description="Helical" evidence="7">
    <location>
        <begin position="270"/>
        <end position="289"/>
    </location>
</feature>
<feature type="transmembrane region" description="Helical" evidence="7">
    <location>
        <begin position="472"/>
        <end position="492"/>
    </location>
</feature>
<feature type="transmembrane region" description="Helical" evidence="7">
    <location>
        <begin position="239"/>
        <end position="264"/>
    </location>
</feature>
<feature type="compositionally biased region" description="Low complexity" evidence="6">
    <location>
        <begin position="9"/>
        <end position="19"/>
    </location>
</feature>
<reference evidence="9" key="1">
    <citation type="journal article" date="2021" name="IMA Fungus">
        <title>Genomic characterization of three marine fungi, including Emericellopsis atlantica sp. nov. with signatures of a generalist lifestyle and marine biomass degradation.</title>
        <authorList>
            <person name="Hagestad O.C."/>
            <person name="Hou L."/>
            <person name="Andersen J.H."/>
            <person name="Hansen E.H."/>
            <person name="Altermark B."/>
            <person name="Li C."/>
            <person name="Kuhnert E."/>
            <person name="Cox R.J."/>
            <person name="Crous P.W."/>
            <person name="Spatafora J.W."/>
            <person name="Lail K."/>
            <person name="Amirebrahimi M."/>
            <person name="Lipzen A."/>
            <person name="Pangilinan J."/>
            <person name="Andreopoulos W."/>
            <person name="Hayes R.D."/>
            <person name="Ng V."/>
            <person name="Grigoriev I.V."/>
            <person name="Jackson S.A."/>
            <person name="Sutton T.D.S."/>
            <person name="Dobson A.D.W."/>
            <person name="Rama T."/>
        </authorList>
    </citation>
    <scope>NUCLEOTIDE SEQUENCE</scope>
    <source>
        <strain evidence="9">TRa018bII</strain>
    </source>
</reference>
<feature type="domain" description="Major facilitator superfamily (MFS) profile" evidence="8">
    <location>
        <begin position="115"/>
        <end position="562"/>
    </location>
</feature>
<dbReference type="InterPro" id="IPR036259">
    <property type="entry name" value="MFS_trans_sf"/>
</dbReference>
<feature type="transmembrane region" description="Helical" evidence="7">
    <location>
        <begin position="536"/>
        <end position="555"/>
    </location>
</feature>
<dbReference type="InterPro" id="IPR020846">
    <property type="entry name" value="MFS_dom"/>
</dbReference>
<dbReference type="FunFam" id="1.20.1250.20:FF:000172">
    <property type="entry name" value="MFS multidrug resistance transporter"/>
    <property type="match status" value="1"/>
</dbReference>
<keyword evidence="2" id="KW-0813">Transport</keyword>
<proteinExistence type="predicted"/>
<dbReference type="GO" id="GO:0022857">
    <property type="term" value="F:transmembrane transporter activity"/>
    <property type="evidence" value="ECO:0007669"/>
    <property type="project" value="InterPro"/>
</dbReference>
<dbReference type="PRINTS" id="PR01036">
    <property type="entry name" value="TCRTETB"/>
</dbReference>
<comment type="subcellular location">
    <subcellularLocation>
        <location evidence="1">Membrane</location>
        <topology evidence="1">Multi-pass membrane protein</topology>
    </subcellularLocation>
</comment>
<evidence type="ECO:0000256" key="6">
    <source>
        <dbReference type="SAM" id="MobiDB-lite"/>
    </source>
</evidence>
<feature type="transmembrane region" description="Helical" evidence="7">
    <location>
        <begin position="180"/>
        <end position="199"/>
    </location>
</feature>
<name>A0A9P7YHK9_9HELO</name>
<accession>A0A9P7YHK9</accession>
<dbReference type="PANTHER" id="PTHR23502">
    <property type="entry name" value="MAJOR FACILITATOR SUPERFAMILY"/>
    <property type="match status" value="1"/>
</dbReference>
<sequence>MIEPRQPEASHLSAALAASTGDEPATSHPHRARSSITAQVSASVARQWNRQSVMVFADFNIFENPRNSRSAGEEPGTNFFAKWDPNTKDDEGYILEKSLPEPPYHVFTRSKKKQIVYIVSLAGIFSPFSSNIIFLALGQIAKDLKVSLSLIILTITVYTVVQGLSPSFWGPLSDTKGRRITFICTFLVYSAANIGLAFSNNFTSLMVFRGIQAAGCSATTSVGAGVIGDITTSKERGSLIGIFGGMGMLGLSLGPVFGGIISQYLGFRAIFWLLFSIGAFVLLLLVVVLPETLRSIAGNGTIKLGGINRPLIYIFKPPVEAIYTKEHGPTKKVTLRSVLAPLKFLLEKDVFITLFYGSIVFMVWSMVAASTTPLFQEPFGLNDLQVGLVFLPNGAGCVVGSYLTGYLMDSDYKAVEREYLLSKGLPLSTTLNEKELADFPIERSRMRNMWWHVLIFVVTVAAYGYSLNLRTLFVPLILQFCISYTATAIYSLNSALLIDLHPAAFASITAVNGLIRYSMSAAGVAVVLIVTDSIGAGSAFLFFAGITAGLSPLIWMEWEKGQSWRNERRMRMERKEEERVL</sequence>
<dbReference type="EMBL" id="MU251488">
    <property type="protein sequence ID" value="KAG9233736.1"/>
    <property type="molecule type" value="Genomic_DNA"/>
</dbReference>
<keyword evidence="10" id="KW-1185">Reference proteome</keyword>
<evidence type="ECO:0000313" key="9">
    <source>
        <dbReference type="EMBL" id="KAG9233736.1"/>
    </source>
</evidence>
<feature type="transmembrane region" description="Helical" evidence="7">
    <location>
        <begin position="350"/>
        <end position="369"/>
    </location>
</feature>
<evidence type="ECO:0000313" key="10">
    <source>
        <dbReference type="Proteomes" id="UP000824998"/>
    </source>
</evidence>
<dbReference type="Pfam" id="PF07690">
    <property type="entry name" value="MFS_1"/>
    <property type="match status" value="1"/>
</dbReference>
<feature type="transmembrane region" description="Helical" evidence="7">
    <location>
        <begin position="449"/>
        <end position="466"/>
    </location>
</feature>
<dbReference type="PROSITE" id="PS50850">
    <property type="entry name" value="MFS"/>
    <property type="match status" value="1"/>
</dbReference>
<dbReference type="OrthoDB" id="440553at2759"/>
<evidence type="ECO:0000256" key="3">
    <source>
        <dbReference type="ARBA" id="ARBA00022692"/>
    </source>
</evidence>
<evidence type="ECO:0000256" key="5">
    <source>
        <dbReference type="ARBA" id="ARBA00023136"/>
    </source>
</evidence>
<gene>
    <name evidence="9" type="ORF">BJ875DRAFT_511332</name>
</gene>